<comment type="caution">
    <text evidence="3">The sequence shown here is derived from an EMBL/GenBank/DDBJ whole genome shotgun (WGS) entry which is preliminary data.</text>
</comment>
<protein>
    <submittedName>
        <fullName evidence="3">Lamin tail domain-containing protein</fullName>
    </submittedName>
</protein>
<dbReference type="Pfam" id="PF00932">
    <property type="entry name" value="LTD"/>
    <property type="match status" value="1"/>
</dbReference>
<name>A0A956NG74_UNCEI</name>
<feature type="chain" id="PRO_5036958323" evidence="1">
    <location>
        <begin position="29"/>
        <end position="356"/>
    </location>
</feature>
<gene>
    <name evidence="3" type="ORF">KDA27_15850</name>
</gene>
<reference evidence="3" key="1">
    <citation type="submission" date="2020-04" db="EMBL/GenBank/DDBJ databases">
        <authorList>
            <person name="Zhang T."/>
        </authorList>
    </citation>
    <scope>NUCLEOTIDE SEQUENCE</scope>
    <source>
        <strain evidence="3">HKST-UBA02</strain>
    </source>
</reference>
<feature type="signal peptide" evidence="1">
    <location>
        <begin position="1"/>
        <end position="28"/>
    </location>
</feature>
<dbReference type="AlphaFoldDB" id="A0A956NG74"/>
<dbReference type="EMBL" id="JAGQHS010000091">
    <property type="protein sequence ID" value="MCA9757278.1"/>
    <property type="molecule type" value="Genomic_DNA"/>
</dbReference>
<keyword evidence="1" id="KW-0732">Signal</keyword>
<dbReference type="InterPro" id="IPR036415">
    <property type="entry name" value="Lamin_tail_dom_sf"/>
</dbReference>
<organism evidence="3 4">
    <name type="scientific">Eiseniibacteriota bacterium</name>
    <dbReference type="NCBI Taxonomy" id="2212470"/>
    <lineage>
        <taxon>Bacteria</taxon>
        <taxon>Candidatus Eiseniibacteriota</taxon>
    </lineage>
</organism>
<dbReference type="InterPro" id="IPR001322">
    <property type="entry name" value="Lamin_tail_dom"/>
</dbReference>
<evidence type="ECO:0000256" key="1">
    <source>
        <dbReference type="SAM" id="SignalP"/>
    </source>
</evidence>
<evidence type="ECO:0000313" key="4">
    <source>
        <dbReference type="Proteomes" id="UP000739538"/>
    </source>
</evidence>
<dbReference type="PROSITE" id="PS51841">
    <property type="entry name" value="LTD"/>
    <property type="match status" value="1"/>
</dbReference>
<reference evidence="3" key="2">
    <citation type="journal article" date="2021" name="Microbiome">
        <title>Successional dynamics and alternative stable states in a saline activated sludge microbial community over 9 years.</title>
        <authorList>
            <person name="Wang Y."/>
            <person name="Ye J."/>
            <person name="Ju F."/>
            <person name="Liu L."/>
            <person name="Boyd J.A."/>
            <person name="Deng Y."/>
            <person name="Parks D.H."/>
            <person name="Jiang X."/>
            <person name="Yin X."/>
            <person name="Woodcroft B.J."/>
            <person name="Tyson G.W."/>
            <person name="Hugenholtz P."/>
            <person name="Polz M.F."/>
            <person name="Zhang T."/>
        </authorList>
    </citation>
    <scope>NUCLEOTIDE SEQUENCE</scope>
    <source>
        <strain evidence="3">HKST-UBA02</strain>
    </source>
</reference>
<dbReference type="Proteomes" id="UP000739538">
    <property type="component" value="Unassembled WGS sequence"/>
</dbReference>
<dbReference type="SUPFAM" id="SSF74853">
    <property type="entry name" value="Lamin A/C globular tail domain"/>
    <property type="match status" value="1"/>
</dbReference>
<evidence type="ECO:0000259" key="2">
    <source>
        <dbReference type="PROSITE" id="PS51841"/>
    </source>
</evidence>
<feature type="domain" description="LTD" evidence="2">
    <location>
        <begin position="24"/>
        <end position="234"/>
    </location>
</feature>
<accession>A0A956NG74</accession>
<dbReference type="Gene3D" id="2.60.40.1260">
    <property type="entry name" value="Lamin Tail domain"/>
    <property type="match status" value="1"/>
</dbReference>
<evidence type="ECO:0000313" key="3">
    <source>
        <dbReference type="EMBL" id="MCA9757278.1"/>
    </source>
</evidence>
<sequence>MGSRSACIRAVALAGVLALCLSTERAAAQIYLNEIQISPAKVELYNRGTTTVDLTNWQIQGGLGEYVIPSGTMINPGEHKVFASLGDIFEPIGGLIGVLDDVGSGTMQDRVRYGVFGGAPSAPPAASFAVSMSRSPDGSNNPAPPLIPNADELFWTLDFTSTFGSQNDVPNPNLGSSLCINEMLADPNLTLAAAIELCNPPVAFTGGGDVDLSDGYLLSTAFEVQELTGTVPAGGYLGIELDDALNLEAAFRVDLFAPDGTRIYQKSTYGAPEPRETCYGDCPNGSAPADGYDFFTSGGYDTFFPLVCSIGFPNYTDGEGSECVPAGVPGDDAPDPEVLERSWGEIKRAYERLLRK</sequence>
<proteinExistence type="predicted"/>